<feature type="compositionally biased region" description="Basic and acidic residues" evidence="1">
    <location>
        <begin position="65"/>
        <end position="76"/>
    </location>
</feature>
<name>A0A061S1U4_9CHLO</name>
<evidence type="ECO:0000313" key="2">
    <source>
        <dbReference type="EMBL" id="JAC76900.1"/>
    </source>
</evidence>
<organism evidence="2">
    <name type="scientific">Tetraselmis sp. GSL018</name>
    <dbReference type="NCBI Taxonomy" id="582737"/>
    <lineage>
        <taxon>Eukaryota</taxon>
        <taxon>Viridiplantae</taxon>
        <taxon>Chlorophyta</taxon>
        <taxon>core chlorophytes</taxon>
        <taxon>Chlorodendrophyceae</taxon>
        <taxon>Chlorodendrales</taxon>
        <taxon>Chlorodendraceae</taxon>
        <taxon>Tetraselmis</taxon>
    </lineage>
</organism>
<gene>
    <name evidence="2" type="ORF">TSPGSL018_18965</name>
</gene>
<feature type="region of interest" description="Disordered" evidence="1">
    <location>
        <begin position="51"/>
        <end position="76"/>
    </location>
</feature>
<feature type="region of interest" description="Disordered" evidence="1">
    <location>
        <begin position="1"/>
        <end position="30"/>
    </location>
</feature>
<dbReference type="EMBL" id="GBEZ01008652">
    <property type="protein sequence ID" value="JAC76900.1"/>
    <property type="molecule type" value="Transcribed_RNA"/>
</dbReference>
<protein>
    <submittedName>
        <fullName evidence="2">Uncharacterized protein</fullName>
    </submittedName>
</protein>
<reference evidence="2" key="1">
    <citation type="submission" date="2014-05" db="EMBL/GenBank/DDBJ databases">
        <title>The transcriptome of the halophilic microalga Tetraselmis sp. GSL018 isolated from the Great Salt Lake, Utah.</title>
        <authorList>
            <person name="Jinkerson R.E."/>
            <person name="D'Adamo S."/>
            <person name="Posewitz M.C."/>
        </authorList>
    </citation>
    <scope>NUCLEOTIDE SEQUENCE</scope>
    <source>
        <strain evidence="2">GSL018</strain>
    </source>
</reference>
<proteinExistence type="predicted"/>
<feature type="compositionally biased region" description="Low complexity" evidence="1">
    <location>
        <begin position="14"/>
        <end position="27"/>
    </location>
</feature>
<accession>A0A061S1U4</accession>
<dbReference type="AlphaFoldDB" id="A0A061S1U4"/>
<evidence type="ECO:0000256" key="1">
    <source>
        <dbReference type="SAM" id="MobiDB-lite"/>
    </source>
</evidence>
<sequence length="178" mass="19279">MSWNRVEGVSSPEGLRSGLRRAGSARSHVPCSARGALPPLLLTAEVHPGISLAPRGAPGPPPARLPREALKDTEQTRVGDKVRQLLRKDPRVVDEAGPELHRRLLHWLAIPPAAELSPDEEEVVAGRELQVGARGVGLVEHVQRAQRRAVHRPFRRVPDRVAWDKLGCGEPPAAVVAA</sequence>